<accession>A0ABQ6JZF9</accession>
<sequence length="196" mass="20198">MSTATAVRLPRREAEEAPRRHLDIAPTRAQKRARPRVYAALVAVGGIIVILLAQLLMSIVLADGAYRIAGLQRDYRDLAREQNAAQERLDELSSTQNLIDNATALGMVSSGNPVFLDVASGQALGTPAAPRGQVVGTGGNLIGNALLDGSTVLDPAVIAAAKNGETLPTTPTSSTSQQGVAPVGGATGTLPSPTTR</sequence>
<reference evidence="5" key="1">
    <citation type="journal article" date="2019" name="Int. J. Syst. Evol. Microbiol.">
        <title>The Global Catalogue of Microorganisms (GCM) 10K type strain sequencing project: providing services to taxonomists for standard genome sequencing and annotation.</title>
        <authorList>
            <consortium name="The Broad Institute Genomics Platform"/>
            <consortium name="The Broad Institute Genome Sequencing Center for Infectious Disease"/>
            <person name="Wu L."/>
            <person name="Ma J."/>
        </authorList>
    </citation>
    <scope>NUCLEOTIDE SEQUENCE [LARGE SCALE GENOMIC DNA]</scope>
    <source>
        <strain evidence="5">NBRC 108755</strain>
    </source>
</reference>
<evidence type="ECO:0000256" key="1">
    <source>
        <dbReference type="SAM" id="Coils"/>
    </source>
</evidence>
<keyword evidence="1" id="KW-0175">Coiled coil</keyword>
<feature type="transmembrane region" description="Helical" evidence="3">
    <location>
        <begin position="37"/>
        <end position="62"/>
    </location>
</feature>
<keyword evidence="3" id="KW-0472">Membrane</keyword>
<organism evidence="4 5">
    <name type="scientific">Homoserinibacter gongjuensis</name>
    <dbReference type="NCBI Taxonomy" id="1162968"/>
    <lineage>
        <taxon>Bacteria</taxon>
        <taxon>Bacillati</taxon>
        <taxon>Actinomycetota</taxon>
        <taxon>Actinomycetes</taxon>
        <taxon>Micrococcales</taxon>
        <taxon>Microbacteriaceae</taxon>
        <taxon>Homoserinibacter</taxon>
    </lineage>
</organism>
<feature type="compositionally biased region" description="Low complexity" evidence="2">
    <location>
        <begin position="166"/>
        <end position="176"/>
    </location>
</feature>
<gene>
    <name evidence="4" type="ORF">GCM10025869_32770</name>
</gene>
<keyword evidence="3" id="KW-1133">Transmembrane helix</keyword>
<protein>
    <recommendedName>
        <fullName evidence="6">Cell division protein FtsL</fullName>
    </recommendedName>
</protein>
<evidence type="ECO:0000256" key="2">
    <source>
        <dbReference type="SAM" id="MobiDB-lite"/>
    </source>
</evidence>
<evidence type="ECO:0000313" key="5">
    <source>
        <dbReference type="Proteomes" id="UP001157069"/>
    </source>
</evidence>
<keyword evidence="3" id="KW-0812">Transmembrane</keyword>
<name>A0ABQ6JZF9_9MICO</name>
<dbReference type="EMBL" id="BSVA01000001">
    <property type="protein sequence ID" value="GMA92748.1"/>
    <property type="molecule type" value="Genomic_DNA"/>
</dbReference>
<feature type="region of interest" description="Disordered" evidence="2">
    <location>
        <begin position="164"/>
        <end position="196"/>
    </location>
</feature>
<feature type="coiled-coil region" evidence="1">
    <location>
        <begin position="68"/>
        <end position="95"/>
    </location>
</feature>
<dbReference type="RefSeq" id="WP_284301529.1">
    <property type="nucleotide sequence ID" value="NZ_BSVA01000001.1"/>
</dbReference>
<evidence type="ECO:0000256" key="3">
    <source>
        <dbReference type="SAM" id="Phobius"/>
    </source>
</evidence>
<dbReference type="Proteomes" id="UP001157069">
    <property type="component" value="Unassembled WGS sequence"/>
</dbReference>
<comment type="caution">
    <text evidence="4">The sequence shown here is derived from an EMBL/GenBank/DDBJ whole genome shotgun (WGS) entry which is preliminary data.</text>
</comment>
<proteinExistence type="predicted"/>
<evidence type="ECO:0000313" key="4">
    <source>
        <dbReference type="EMBL" id="GMA92748.1"/>
    </source>
</evidence>
<keyword evidence="5" id="KW-1185">Reference proteome</keyword>
<evidence type="ECO:0008006" key="6">
    <source>
        <dbReference type="Google" id="ProtNLM"/>
    </source>
</evidence>